<evidence type="ECO:0000256" key="2">
    <source>
        <dbReference type="ARBA" id="ARBA00004436"/>
    </source>
</evidence>
<dbReference type="InterPro" id="IPR003959">
    <property type="entry name" value="ATPase_AAA_core"/>
</dbReference>
<sequence length="383" mass="43095">MTGYCPLNMTKQSHLWKVCLASLLLANPKSSNLRIQEGLEELNEVGGLTAVALGWYMAKRGTLVAARYVEAKLGKPSLVRETSRLTPLELIKHPVRSRTKLFKKEEDPLKGIILSPGLESQLRDLAIKTKNTKRNNGFFQNVLFYGPPGAGKTLFAKSLAHHSSLDYAILTGGDVAPMGRDGVSAMHKVFDWAESSRKGLLLFIDEADAFLRKRAKAQISEDLRATLNAFLYRTGEQSRKFMLIIASNQPEDFDWAINDRLDQVIEFTLPGMIERERILLQYFSEFIAIPATSGSKKQRLKLVDFDWVKKCAEIAKKTEGLSGRELSKLVLGWQASAYATVDGLLTSEIIDYNTAKMMEQHSRKMAWLDKEQLDVRERAVEVI</sequence>
<dbReference type="OrthoDB" id="199596at2759"/>
<dbReference type="EMBL" id="UYYG01000005">
    <property type="protein sequence ID" value="VDN50642.1"/>
    <property type="molecule type" value="Genomic_DNA"/>
</dbReference>
<keyword evidence="4" id="KW-0999">Mitochondrion inner membrane</keyword>
<evidence type="ECO:0000313" key="12">
    <source>
        <dbReference type="Proteomes" id="UP000038040"/>
    </source>
</evidence>
<dbReference type="AlphaFoldDB" id="A0A0N4UDT4"/>
<dbReference type="GO" id="GO:0008270">
    <property type="term" value="F:zinc ion binding"/>
    <property type="evidence" value="ECO:0007669"/>
    <property type="project" value="TreeGrafter"/>
</dbReference>
<dbReference type="PANTHER" id="PTHR23075:SF0">
    <property type="entry name" value="ATPASE FAMILY AAA DOMAIN-CONTAINING PROTEIN 3"/>
    <property type="match status" value="1"/>
</dbReference>
<protein>
    <submittedName>
        <fullName evidence="14">AAA domain-containing protein</fullName>
    </submittedName>
</protein>
<feature type="domain" description="AAA+ ATPase" evidence="10">
    <location>
        <begin position="138"/>
        <end position="271"/>
    </location>
</feature>
<reference evidence="11 13" key="2">
    <citation type="submission" date="2018-11" db="EMBL/GenBank/DDBJ databases">
        <authorList>
            <consortium name="Pathogen Informatics"/>
        </authorList>
    </citation>
    <scope>NUCLEOTIDE SEQUENCE [LARGE SCALE GENOMIC DNA]</scope>
</reference>
<dbReference type="CDD" id="cd19512">
    <property type="entry name" value="RecA-like_ATAD3-like"/>
    <property type="match status" value="1"/>
</dbReference>
<dbReference type="InterPro" id="IPR027417">
    <property type="entry name" value="P-loop_NTPase"/>
</dbReference>
<evidence type="ECO:0000256" key="1">
    <source>
        <dbReference type="ARBA" id="ARBA00004273"/>
    </source>
</evidence>
<dbReference type="Gene3D" id="3.40.50.300">
    <property type="entry name" value="P-loop containing nucleotide triphosphate hydrolases"/>
    <property type="match status" value="1"/>
</dbReference>
<dbReference type="Pfam" id="PF12037">
    <property type="entry name" value="ATAD3_N"/>
    <property type="match status" value="1"/>
</dbReference>
<dbReference type="PANTHER" id="PTHR23075">
    <property type="entry name" value="PUTATIVE ATP-ASE"/>
    <property type="match status" value="1"/>
</dbReference>
<keyword evidence="5" id="KW-0067">ATP-binding</keyword>
<keyword evidence="7" id="KW-0496">Mitochondrion</keyword>
<dbReference type="Pfam" id="PF00004">
    <property type="entry name" value="AAA"/>
    <property type="match status" value="1"/>
</dbReference>
<dbReference type="InterPro" id="IPR003593">
    <property type="entry name" value="AAA+_ATPase"/>
</dbReference>
<evidence type="ECO:0000256" key="9">
    <source>
        <dbReference type="ARBA" id="ARBA00023271"/>
    </source>
</evidence>
<evidence type="ECO:0000256" key="5">
    <source>
        <dbReference type="ARBA" id="ARBA00022840"/>
    </source>
</evidence>
<evidence type="ECO:0000313" key="14">
    <source>
        <dbReference type="WBParaSite" id="DME_0000550901-mRNA-1"/>
    </source>
</evidence>
<comment type="subcellular location">
    <subcellularLocation>
        <location evidence="1">Mitochondrion inner membrane</location>
    </subcellularLocation>
    <subcellularLocation>
        <location evidence="2">Mitochondrion matrix</location>
        <location evidence="2">Mitochondrion nucleoid</location>
    </subcellularLocation>
</comment>
<keyword evidence="3" id="KW-0547">Nucleotide-binding</keyword>
<evidence type="ECO:0000256" key="6">
    <source>
        <dbReference type="ARBA" id="ARBA00023054"/>
    </source>
</evidence>
<organism evidence="12 14">
    <name type="scientific">Dracunculus medinensis</name>
    <name type="common">Guinea worm</name>
    <dbReference type="NCBI Taxonomy" id="318479"/>
    <lineage>
        <taxon>Eukaryota</taxon>
        <taxon>Metazoa</taxon>
        <taxon>Ecdysozoa</taxon>
        <taxon>Nematoda</taxon>
        <taxon>Chromadorea</taxon>
        <taxon>Rhabditida</taxon>
        <taxon>Spirurina</taxon>
        <taxon>Dracunculoidea</taxon>
        <taxon>Dracunculidae</taxon>
        <taxon>Dracunculus</taxon>
    </lineage>
</organism>
<proteinExistence type="predicted"/>
<keyword evidence="8" id="KW-0472">Membrane</keyword>
<dbReference type="FunFam" id="3.40.50.300:FF:001717">
    <property type="entry name" value="ATPase family AAA domain-containing protein"/>
    <property type="match status" value="1"/>
</dbReference>
<dbReference type="GO" id="GO:0005524">
    <property type="term" value="F:ATP binding"/>
    <property type="evidence" value="ECO:0007669"/>
    <property type="project" value="UniProtKB-KW"/>
</dbReference>
<dbReference type="STRING" id="318479.A0A0N4UDT4"/>
<dbReference type="Proteomes" id="UP000038040">
    <property type="component" value="Unplaced"/>
</dbReference>
<dbReference type="InterPro" id="IPR021911">
    <property type="entry name" value="ATAD3_N"/>
</dbReference>
<dbReference type="GO" id="GO:0007005">
    <property type="term" value="P:mitochondrion organization"/>
    <property type="evidence" value="ECO:0007669"/>
    <property type="project" value="TreeGrafter"/>
</dbReference>
<keyword evidence="9" id="KW-1135">Mitochondrion nucleoid</keyword>
<dbReference type="GO" id="GO:0016887">
    <property type="term" value="F:ATP hydrolysis activity"/>
    <property type="evidence" value="ECO:0007669"/>
    <property type="project" value="InterPro"/>
</dbReference>
<evidence type="ECO:0000313" key="13">
    <source>
        <dbReference type="Proteomes" id="UP000274756"/>
    </source>
</evidence>
<gene>
    <name evidence="11" type="ORF">DME_LOCUS615</name>
</gene>
<evidence type="ECO:0000256" key="7">
    <source>
        <dbReference type="ARBA" id="ARBA00023128"/>
    </source>
</evidence>
<reference evidence="14" key="1">
    <citation type="submission" date="2017-02" db="UniProtKB">
        <authorList>
            <consortium name="WormBaseParasite"/>
        </authorList>
    </citation>
    <scope>IDENTIFICATION</scope>
</reference>
<dbReference type="Proteomes" id="UP000274756">
    <property type="component" value="Unassembled WGS sequence"/>
</dbReference>
<evidence type="ECO:0000256" key="4">
    <source>
        <dbReference type="ARBA" id="ARBA00022792"/>
    </source>
</evidence>
<dbReference type="GO" id="GO:0042645">
    <property type="term" value="C:mitochondrial nucleoid"/>
    <property type="evidence" value="ECO:0007669"/>
    <property type="project" value="UniProtKB-SubCell"/>
</dbReference>
<evidence type="ECO:0000256" key="3">
    <source>
        <dbReference type="ARBA" id="ARBA00022741"/>
    </source>
</evidence>
<accession>A0A0N4UDT4</accession>
<dbReference type="WBParaSite" id="DME_0000550901-mRNA-1">
    <property type="protein sequence ID" value="DME_0000550901-mRNA-1"/>
    <property type="gene ID" value="DME_0000550901"/>
</dbReference>
<dbReference type="SMART" id="SM00382">
    <property type="entry name" value="AAA"/>
    <property type="match status" value="1"/>
</dbReference>
<keyword evidence="13" id="KW-1185">Reference proteome</keyword>
<name>A0A0N4UDT4_DRAME</name>
<dbReference type="SUPFAM" id="SSF52540">
    <property type="entry name" value="P-loop containing nucleoside triphosphate hydrolases"/>
    <property type="match status" value="1"/>
</dbReference>
<keyword evidence="6" id="KW-0175">Coiled coil</keyword>
<evidence type="ECO:0000313" key="11">
    <source>
        <dbReference type="EMBL" id="VDN50642.1"/>
    </source>
</evidence>
<evidence type="ECO:0000256" key="8">
    <source>
        <dbReference type="ARBA" id="ARBA00023136"/>
    </source>
</evidence>
<dbReference type="GO" id="GO:0005743">
    <property type="term" value="C:mitochondrial inner membrane"/>
    <property type="evidence" value="ECO:0007669"/>
    <property type="project" value="UniProtKB-SubCell"/>
</dbReference>
<evidence type="ECO:0000259" key="10">
    <source>
        <dbReference type="SMART" id="SM00382"/>
    </source>
</evidence>